<evidence type="ECO:0000313" key="6">
    <source>
        <dbReference type="EMBL" id="OGE54823.1"/>
    </source>
</evidence>
<dbReference type="PROSITE" id="PS00061">
    <property type="entry name" value="ADH_SHORT"/>
    <property type="match status" value="1"/>
</dbReference>
<dbReference type="PRINTS" id="PR00080">
    <property type="entry name" value="SDRFAMILY"/>
</dbReference>
<dbReference type="PANTHER" id="PTHR43899:SF13">
    <property type="entry name" value="RH59310P"/>
    <property type="match status" value="1"/>
</dbReference>
<dbReference type="PRINTS" id="PR00081">
    <property type="entry name" value="GDHRDH"/>
</dbReference>
<accession>A0A1F5LNM6</accession>
<dbReference type="GeneID" id="34574672"/>
<protein>
    <submittedName>
        <fullName evidence="6">Uncharacterized protein</fullName>
    </submittedName>
</protein>
<gene>
    <name evidence="6" type="ORF">PENARI_c005G09150</name>
</gene>
<dbReference type="PANTHER" id="PTHR43899">
    <property type="entry name" value="RH59310P"/>
    <property type="match status" value="1"/>
</dbReference>
<dbReference type="AlphaFoldDB" id="A0A1F5LNM6"/>
<evidence type="ECO:0000256" key="1">
    <source>
        <dbReference type="ARBA" id="ARBA00004240"/>
    </source>
</evidence>
<comment type="subcellular location">
    <subcellularLocation>
        <location evidence="1">Endoplasmic reticulum</location>
    </subcellularLocation>
</comment>
<keyword evidence="7" id="KW-1185">Reference proteome</keyword>
<dbReference type="GO" id="GO:0005783">
    <property type="term" value="C:endoplasmic reticulum"/>
    <property type="evidence" value="ECO:0007669"/>
    <property type="project" value="UniProtKB-SubCell"/>
</dbReference>
<dbReference type="Gene3D" id="3.40.50.720">
    <property type="entry name" value="NAD(P)-binding Rossmann-like Domain"/>
    <property type="match status" value="1"/>
</dbReference>
<dbReference type="InterPro" id="IPR036291">
    <property type="entry name" value="NAD(P)-bd_dom_sf"/>
</dbReference>
<evidence type="ECO:0000256" key="4">
    <source>
        <dbReference type="ARBA" id="ARBA00023002"/>
    </source>
</evidence>
<dbReference type="OrthoDB" id="47007at2759"/>
<dbReference type="GO" id="GO:0016491">
    <property type="term" value="F:oxidoreductase activity"/>
    <property type="evidence" value="ECO:0007669"/>
    <property type="project" value="UniProtKB-KW"/>
</dbReference>
<reference evidence="6 7" key="1">
    <citation type="journal article" date="2016" name="Sci. Rep.">
        <title>Penicillium arizonense, a new, genome sequenced fungal species, reveals a high chemical diversity in secreted metabolites.</title>
        <authorList>
            <person name="Grijseels S."/>
            <person name="Nielsen J.C."/>
            <person name="Randelovic M."/>
            <person name="Nielsen J."/>
            <person name="Nielsen K.F."/>
            <person name="Workman M."/>
            <person name="Frisvad J.C."/>
        </authorList>
    </citation>
    <scope>NUCLEOTIDE SEQUENCE [LARGE SCALE GENOMIC DNA]</scope>
    <source>
        <strain evidence="6 7">CBS 141311</strain>
    </source>
</reference>
<dbReference type="SUPFAM" id="SSF51735">
    <property type="entry name" value="NAD(P)-binding Rossmann-fold domains"/>
    <property type="match status" value="1"/>
</dbReference>
<sequence>MCISSWSTPLSYIGLAALAYVTLHFTRQATTFLLRSTLTARYNRPGTNWALVTGATDGIGFGFCEEICARGFNVILHGRNRTKLQRRASELNERFPTRKTGIIVLDVVDLTSSVDGVADEVSAILAAHGGQLTVLVNNVGGDGRPSGTLDSYSFKDVQETIAKNANFVAQITRILLPLLAAGDPGVILNISSVAAWGLPYVTIYAATKGFVDTFTYALQAECTAEGLGVEVLGLRVGQVSTPGYPVALGWFVPTPRVMAQAGLNRVGCGQVIVYGYFWHWVQGLAFEMMPRWALNMVTTSMLKALKFQEEDKAKRW</sequence>
<proteinExistence type="inferred from homology"/>
<evidence type="ECO:0000313" key="7">
    <source>
        <dbReference type="Proteomes" id="UP000177622"/>
    </source>
</evidence>
<keyword evidence="4" id="KW-0560">Oxidoreductase</keyword>
<dbReference type="EMBL" id="LXJU01000005">
    <property type="protein sequence ID" value="OGE54823.1"/>
    <property type="molecule type" value="Genomic_DNA"/>
</dbReference>
<dbReference type="PIRSF" id="PIRSF000126">
    <property type="entry name" value="11-beta-HSD1"/>
    <property type="match status" value="1"/>
</dbReference>
<name>A0A1F5LNM6_PENAI</name>
<evidence type="ECO:0000256" key="2">
    <source>
        <dbReference type="ARBA" id="ARBA00006484"/>
    </source>
</evidence>
<evidence type="ECO:0000256" key="3">
    <source>
        <dbReference type="ARBA" id="ARBA00022857"/>
    </source>
</evidence>
<dbReference type="InterPro" id="IPR002347">
    <property type="entry name" value="SDR_fam"/>
</dbReference>
<dbReference type="InterPro" id="IPR020904">
    <property type="entry name" value="Sc_DH/Rdtase_CS"/>
</dbReference>
<evidence type="ECO:0000256" key="5">
    <source>
        <dbReference type="RuleBase" id="RU000363"/>
    </source>
</evidence>
<keyword evidence="3" id="KW-0521">NADP</keyword>
<dbReference type="STRING" id="1835702.A0A1F5LNM6"/>
<dbReference type="InterPro" id="IPR051019">
    <property type="entry name" value="VLCFA-Steroid_DH"/>
</dbReference>
<dbReference type="Proteomes" id="UP000177622">
    <property type="component" value="Unassembled WGS sequence"/>
</dbReference>
<organism evidence="6 7">
    <name type="scientific">Penicillium arizonense</name>
    <dbReference type="NCBI Taxonomy" id="1835702"/>
    <lineage>
        <taxon>Eukaryota</taxon>
        <taxon>Fungi</taxon>
        <taxon>Dikarya</taxon>
        <taxon>Ascomycota</taxon>
        <taxon>Pezizomycotina</taxon>
        <taxon>Eurotiomycetes</taxon>
        <taxon>Eurotiomycetidae</taxon>
        <taxon>Eurotiales</taxon>
        <taxon>Aspergillaceae</taxon>
        <taxon>Penicillium</taxon>
    </lineage>
</organism>
<dbReference type="RefSeq" id="XP_022490254.1">
    <property type="nucleotide sequence ID" value="XM_022629938.1"/>
</dbReference>
<dbReference type="Pfam" id="PF00106">
    <property type="entry name" value="adh_short"/>
    <property type="match status" value="1"/>
</dbReference>
<comment type="caution">
    <text evidence="6">The sequence shown here is derived from an EMBL/GenBank/DDBJ whole genome shotgun (WGS) entry which is preliminary data.</text>
</comment>
<comment type="similarity">
    <text evidence="2 5">Belongs to the short-chain dehydrogenases/reductases (SDR) family.</text>
</comment>